<evidence type="ECO:0000256" key="2">
    <source>
        <dbReference type="ARBA" id="ARBA00023136"/>
    </source>
</evidence>
<evidence type="ECO:0000259" key="6">
    <source>
        <dbReference type="Pfam" id="PF00593"/>
    </source>
</evidence>
<dbReference type="InterPro" id="IPR036942">
    <property type="entry name" value="Beta-barrel_TonB_sf"/>
</dbReference>
<dbReference type="InterPro" id="IPR000531">
    <property type="entry name" value="Beta-barrel_TonB"/>
</dbReference>
<keyword evidence="8" id="KW-0675">Receptor</keyword>
<keyword evidence="3" id="KW-0998">Cell outer membrane</keyword>
<dbReference type="SUPFAM" id="SSF56935">
    <property type="entry name" value="Porins"/>
    <property type="match status" value="1"/>
</dbReference>
<feature type="domain" description="TonB-dependent receptor-like beta-barrel" evidence="6">
    <location>
        <begin position="431"/>
        <end position="841"/>
    </location>
</feature>
<evidence type="ECO:0000256" key="1">
    <source>
        <dbReference type="ARBA" id="ARBA00004442"/>
    </source>
</evidence>
<keyword evidence="4" id="KW-0798">TonB box</keyword>
<evidence type="ECO:0000256" key="5">
    <source>
        <dbReference type="SAM" id="SignalP"/>
    </source>
</evidence>
<organism evidence="8 9">
    <name type="scientific">Novosphingobium umbonatum</name>
    <dbReference type="NCBI Taxonomy" id="1908524"/>
    <lineage>
        <taxon>Bacteria</taxon>
        <taxon>Pseudomonadati</taxon>
        <taxon>Pseudomonadota</taxon>
        <taxon>Alphaproteobacteria</taxon>
        <taxon>Sphingomonadales</taxon>
        <taxon>Sphingomonadaceae</taxon>
        <taxon>Novosphingobium</taxon>
    </lineage>
</organism>
<dbReference type="InterPro" id="IPR037066">
    <property type="entry name" value="Plug_dom_sf"/>
</dbReference>
<dbReference type="EMBL" id="SACO01000001">
    <property type="protein sequence ID" value="RVU07761.1"/>
    <property type="molecule type" value="Genomic_DNA"/>
</dbReference>
<comment type="subcellular location">
    <subcellularLocation>
        <location evidence="1 4">Cell outer membrane</location>
    </subcellularLocation>
</comment>
<feature type="chain" id="PRO_5019536943" evidence="5">
    <location>
        <begin position="35"/>
        <end position="875"/>
    </location>
</feature>
<proteinExistence type="inferred from homology"/>
<dbReference type="Gene3D" id="2.170.130.10">
    <property type="entry name" value="TonB-dependent receptor, plug domain"/>
    <property type="match status" value="1"/>
</dbReference>
<name>A0A437NCT9_9SPHN</name>
<evidence type="ECO:0000256" key="3">
    <source>
        <dbReference type="ARBA" id="ARBA00023237"/>
    </source>
</evidence>
<comment type="similarity">
    <text evidence="4">Belongs to the TonB-dependent receptor family.</text>
</comment>
<keyword evidence="9" id="KW-1185">Reference proteome</keyword>
<accession>A0A437NCT9</accession>
<reference evidence="8 9" key="1">
    <citation type="submission" date="2019-01" db="EMBL/GenBank/DDBJ databases">
        <authorList>
            <person name="Chen W.-M."/>
        </authorList>
    </citation>
    <scope>NUCLEOTIDE SEQUENCE [LARGE SCALE GENOMIC DNA]</scope>
    <source>
        <strain evidence="8 9">FSY-9</strain>
    </source>
</reference>
<dbReference type="NCBIfam" id="TIGR01782">
    <property type="entry name" value="TonB-Xanth-Caul"/>
    <property type="match status" value="1"/>
</dbReference>
<keyword evidence="2 4" id="KW-0472">Membrane</keyword>
<comment type="caution">
    <text evidence="8">The sequence shown here is derived from an EMBL/GenBank/DDBJ whole genome shotgun (WGS) entry which is preliminary data.</text>
</comment>
<dbReference type="AlphaFoldDB" id="A0A437NCT9"/>
<dbReference type="InterPro" id="IPR012910">
    <property type="entry name" value="Plug_dom"/>
</dbReference>
<feature type="signal peptide" evidence="5">
    <location>
        <begin position="1"/>
        <end position="34"/>
    </location>
</feature>
<dbReference type="GO" id="GO:0009279">
    <property type="term" value="C:cell outer membrane"/>
    <property type="evidence" value="ECO:0007669"/>
    <property type="project" value="UniProtKB-SubCell"/>
</dbReference>
<evidence type="ECO:0000256" key="4">
    <source>
        <dbReference type="RuleBase" id="RU003357"/>
    </source>
</evidence>
<evidence type="ECO:0000259" key="7">
    <source>
        <dbReference type="Pfam" id="PF07715"/>
    </source>
</evidence>
<feature type="domain" description="TonB-dependent receptor plug" evidence="7">
    <location>
        <begin position="63"/>
        <end position="160"/>
    </location>
</feature>
<dbReference type="Gene3D" id="2.40.170.20">
    <property type="entry name" value="TonB-dependent receptor, beta-barrel domain"/>
    <property type="match status" value="1"/>
</dbReference>
<gene>
    <name evidence="8" type="ORF">EOE18_01370</name>
</gene>
<keyword evidence="5" id="KW-0732">Signal</keyword>
<dbReference type="InterPro" id="IPR010104">
    <property type="entry name" value="TonB_rcpt_bac"/>
</dbReference>
<dbReference type="PANTHER" id="PTHR40980:SF3">
    <property type="entry name" value="TONB-DEPENDENT RECEPTOR-LIKE BETA-BARREL DOMAIN-CONTAINING PROTEIN"/>
    <property type="match status" value="1"/>
</dbReference>
<dbReference type="OrthoDB" id="5476657at2"/>
<evidence type="ECO:0000313" key="8">
    <source>
        <dbReference type="EMBL" id="RVU07761.1"/>
    </source>
</evidence>
<sequence length="875" mass="94092">MSFFGGISVKHTKYLQASLAGVLALASGAAYAQAAPAADNTTQDIVVTGLRASLRDAINAKRAAMVVTETISSKDIGVLPDVTIADSLARLPGVTATRDRGNASQASVRGLGPRLVLGLVNGREVASSEPDRNVRWEIYPSEAVSGVTVYKSQGADLIAGGVAATIDIRTIRPLDYSGPKLTARAGAQMNDPGFKIPGYDTVGTRGSLQYVTRLSDNLGLALGGSYQQQKNGYASFQGWGYNNADAGNSPPTYNGQAVYAPWGAQTEVKALKETRWSTTGALQWKDGDHWDASLDVLYSNVKINEKQFQQWFGGWGDWGGTIPDSTYQAGKFTLAGRDIVGATVDNWKTTTTNVIAKYVEDKTLFATGFNTRYRGEDVTVKFDGSYSQALRKNTWSALEWVLYPQSVTFNTAANVVPSITTPVDLTAASAQSFAGQGLTGPQRLQDTLGAAQVDLQYKLHGGIISSLNAGLRFSNRVKSFDSQTGGTVSVKGTPAFSSFSTAGGGFTAPNMLYADYDAIAALNVANTTRDKSQFWRVREDNFEGYVQAELLGNAGSVPFYGNVGVRFIDVTTHSGAYQGVTQWDNAANANVTSYNPVNSTNHYFRALPSLNLNFDLQPTLKLRAGVARVMARPPLDELRASQNLSYYPSSGYLAGSAGNPSLKPFMATQGDLSLEWYFHKDAVVALAGYYKDVSTSIGYTTYPVNIGGTTYQITGPANGKGGYVAGTEVSLSTPFWFVPALEKFGVYANVALLDSNLRELSPVSNPFPAVGLTAFTGQLDLWYSDHGIDARVGLKRHSPQTVIFGWDASKLTRLQSETNLGVSVSYAITKAISLRVQANNLTNQAARFYYANDPNQLARYEKYGPSYLADVTVKF</sequence>
<dbReference type="Pfam" id="PF00593">
    <property type="entry name" value="TonB_dep_Rec_b-barrel"/>
    <property type="match status" value="1"/>
</dbReference>
<dbReference type="Pfam" id="PF07715">
    <property type="entry name" value="Plug"/>
    <property type="match status" value="1"/>
</dbReference>
<protein>
    <submittedName>
        <fullName evidence="8">TonB-dependent receptor</fullName>
    </submittedName>
</protein>
<evidence type="ECO:0000313" key="9">
    <source>
        <dbReference type="Proteomes" id="UP000282837"/>
    </source>
</evidence>
<dbReference type="Proteomes" id="UP000282837">
    <property type="component" value="Unassembled WGS sequence"/>
</dbReference>
<dbReference type="PANTHER" id="PTHR40980">
    <property type="entry name" value="PLUG DOMAIN-CONTAINING PROTEIN"/>
    <property type="match status" value="1"/>
</dbReference>